<sequence length="149" mass="17585">MAPKKNNLPNLFDERFYDFLRSVDTFFDKTMKQLKPFFNSATIPINIQETKTEVIVKAELPEFDKDHVRVEISGNQLWISAEKKEIIETIDEANNHYHKEQSVHTAERSITLPFLISQEETSTYFENGILTIVTPKRKHMELPSDYFWM</sequence>
<comment type="caution">
    <text evidence="4">The sequence shown here is derived from an EMBL/GenBank/DDBJ whole genome shotgun (WGS) entry which is preliminary data.</text>
</comment>
<dbReference type="InterPro" id="IPR002068">
    <property type="entry name" value="A-crystallin/Hsp20_dom"/>
</dbReference>
<organism evidence="4 5">
    <name type="scientific">Thalassobacillus devorans</name>
    <dbReference type="NCBI Taxonomy" id="279813"/>
    <lineage>
        <taxon>Bacteria</taxon>
        <taxon>Bacillati</taxon>
        <taxon>Bacillota</taxon>
        <taxon>Bacilli</taxon>
        <taxon>Bacillales</taxon>
        <taxon>Bacillaceae</taxon>
        <taxon>Thalassobacillus</taxon>
    </lineage>
</organism>
<dbReference type="SUPFAM" id="SSF49764">
    <property type="entry name" value="HSP20-like chaperones"/>
    <property type="match status" value="1"/>
</dbReference>
<dbReference type="PROSITE" id="PS01031">
    <property type="entry name" value="SHSP"/>
    <property type="match status" value="1"/>
</dbReference>
<gene>
    <name evidence="4" type="ORF">GCM10007216_32300</name>
</gene>
<dbReference type="CDD" id="cd06464">
    <property type="entry name" value="ACD_sHsps-like"/>
    <property type="match status" value="1"/>
</dbReference>
<dbReference type="InterPro" id="IPR031107">
    <property type="entry name" value="Small_HSP"/>
</dbReference>
<dbReference type="RefSeq" id="WP_062439915.1">
    <property type="nucleotide sequence ID" value="NZ_BMCJ01000006.1"/>
</dbReference>
<proteinExistence type="inferred from homology"/>
<evidence type="ECO:0000313" key="4">
    <source>
        <dbReference type="EMBL" id="GGC99075.1"/>
    </source>
</evidence>
<evidence type="ECO:0000256" key="1">
    <source>
        <dbReference type="PROSITE-ProRule" id="PRU00285"/>
    </source>
</evidence>
<evidence type="ECO:0000256" key="2">
    <source>
        <dbReference type="RuleBase" id="RU003616"/>
    </source>
</evidence>
<reference evidence="5" key="1">
    <citation type="journal article" date="2019" name="Int. J. Syst. Evol. Microbiol.">
        <title>The Global Catalogue of Microorganisms (GCM) 10K type strain sequencing project: providing services to taxonomists for standard genome sequencing and annotation.</title>
        <authorList>
            <consortium name="The Broad Institute Genomics Platform"/>
            <consortium name="The Broad Institute Genome Sequencing Center for Infectious Disease"/>
            <person name="Wu L."/>
            <person name="Ma J."/>
        </authorList>
    </citation>
    <scope>NUCLEOTIDE SEQUENCE [LARGE SCALE GENOMIC DNA]</scope>
    <source>
        <strain evidence="5">CCM 7282</strain>
    </source>
</reference>
<dbReference type="Proteomes" id="UP000619534">
    <property type="component" value="Unassembled WGS sequence"/>
</dbReference>
<protein>
    <recommendedName>
        <fullName evidence="3">SHSP domain-containing protein</fullName>
    </recommendedName>
</protein>
<name>A0ABQ1PLU8_9BACI</name>
<evidence type="ECO:0000259" key="3">
    <source>
        <dbReference type="PROSITE" id="PS01031"/>
    </source>
</evidence>
<keyword evidence="5" id="KW-1185">Reference proteome</keyword>
<evidence type="ECO:0000313" key="5">
    <source>
        <dbReference type="Proteomes" id="UP000619534"/>
    </source>
</evidence>
<accession>A0ABQ1PLU8</accession>
<feature type="domain" description="SHSP" evidence="3">
    <location>
        <begin position="36"/>
        <end position="149"/>
    </location>
</feature>
<dbReference type="Gene3D" id="2.60.40.790">
    <property type="match status" value="1"/>
</dbReference>
<dbReference type="InterPro" id="IPR008978">
    <property type="entry name" value="HSP20-like_chaperone"/>
</dbReference>
<dbReference type="Pfam" id="PF00011">
    <property type="entry name" value="HSP20"/>
    <property type="match status" value="1"/>
</dbReference>
<dbReference type="PANTHER" id="PTHR11527">
    <property type="entry name" value="HEAT-SHOCK PROTEIN 20 FAMILY MEMBER"/>
    <property type="match status" value="1"/>
</dbReference>
<comment type="similarity">
    <text evidence="1 2">Belongs to the small heat shock protein (HSP20) family.</text>
</comment>
<dbReference type="EMBL" id="BMCJ01000006">
    <property type="protein sequence ID" value="GGC99075.1"/>
    <property type="molecule type" value="Genomic_DNA"/>
</dbReference>